<proteinExistence type="inferred from homology"/>
<dbReference type="KEGG" id="taer:GT409_09765"/>
<keyword evidence="3 6" id="KW-0479">Metal-binding</keyword>
<evidence type="ECO:0000256" key="3">
    <source>
        <dbReference type="ARBA" id="ARBA00022723"/>
    </source>
</evidence>
<name>A0A6P1MB06_9BACT</name>
<dbReference type="Proteomes" id="UP000464954">
    <property type="component" value="Chromosome"/>
</dbReference>
<evidence type="ECO:0000313" key="10">
    <source>
        <dbReference type="Proteomes" id="UP000464954"/>
    </source>
</evidence>
<feature type="binding site" evidence="6">
    <location>
        <position position="53"/>
    </location>
    <ligand>
        <name>Fe cation</name>
        <dbReference type="ChEBI" id="CHEBI:24875"/>
        <label>1</label>
    </ligand>
</feature>
<dbReference type="InterPro" id="IPR009040">
    <property type="entry name" value="Ferritin-like_diiron"/>
</dbReference>
<dbReference type="SUPFAM" id="SSF47240">
    <property type="entry name" value="Ferritin-like"/>
    <property type="match status" value="1"/>
</dbReference>
<dbReference type="EC" id="1.16.3.2" evidence="7"/>
<feature type="binding site" evidence="6">
    <location>
        <position position="127"/>
    </location>
    <ligand>
        <name>Fe cation</name>
        <dbReference type="ChEBI" id="CHEBI:24875"/>
        <label>1</label>
    </ligand>
</feature>
<feature type="domain" description="Ferritin-like diiron" evidence="8">
    <location>
        <begin position="1"/>
        <end position="145"/>
    </location>
</feature>
<dbReference type="EMBL" id="CP047593">
    <property type="protein sequence ID" value="QHI69724.1"/>
    <property type="molecule type" value="Genomic_DNA"/>
</dbReference>
<keyword evidence="4" id="KW-0560">Oxidoreductase</keyword>
<keyword evidence="7" id="KW-0963">Cytoplasm</keyword>
<dbReference type="InterPro" id="IPR009078">
    <property type="entry name" value="Ferritin-like_SF"/>
</dbReference>
<gene>
    <name evidence="9" type="ORF">GT409_09765</name>
</gene>
<dbReference type="InterPro" id="IPR001519">
    <property type="entry name" value="Ferritin"/>
</dbReference>
<dbReference type="Pfam" id="PF00210">
    <property type="entry name" value="Ferritin"/>
    <property type="match status" value="1"/>
</dbReference>
<comment type="catalytic activity">
    <reaction evidence="7">
        <text>4 Fe(2+) + O2 + 6 H2O = 4 iron(III) oxide-hydroxide + 12 H(+)</text>
        <dbReference type="Rhea" id="RHEA:11972"/>
        <dbReference type="ChEBI" id="CHEBI:15377"/>
        <dbReference type="ChEBI" id="CHEBI:15378"/>
        <dbReference type="ChEBI" id="CHEBI:15379"/>
        <dbReference type="ChEBI" id="CHEBI:29033"/>
        <dbReference type="ChEBI" id="CHEBI:78619"/>
        <dbReference type="EC" id="1.16.3.2"/>
    </reaction>
</comment>
<dbReference type="GO" id="GO:0004322">
    <property type="term" value="F:ferroxidase activity"/>
    <property type="evidence" value="ECO:0007669"/>
    <property type="project" value="TreeGrafter"/>
</dbReference>
<keyword evidence="10" id="KW-1185">Reference proteome</keyword>
<dbReference type="InterPro" id="IPR012347">
    <property type="entry name" value="Ferritin-like"/>
</dbReference>
<evidence type="ECO:0000256" key="1">
    <source>
        <dbReference type="ARBA" id="ARBA00006950"/>
    </source>
</evidence>
<dbReference type="InterPro" id="IPR008331">
    <property type="entry name" value="Ferritin_DPS_dom"/>
</dbReference>
<feature type="binding site" evidence="6">
    <location>
        <position position="17"/>
    </location>
    <ligand>
        <name>Fe cation</name>
        <dbReference type="ChEBI" id="CHEBI:24875"/>
        <label>1</label>
    </ligand>
</feature>
<keyword evidence="5 6" id="KW-0408">Iron</keyword>
<dbReference type="FunFam" id="1.20.1260.10:FF:000001">
    <property type="entry name" value="Non-heme ferritin"/>
    <property type="match status" value="1"/>
</dbReference>
<sequence length="170" mass="19717">MITKRMEEALNEQINKEFYSAYLYLSMSAYCNRLGMPGAEHWFRMQYDEEIMHMSKMFDYVMQHGGNARLMQIDEPPNEFGTILEIFQASLAHEQFVTKSINELLDVAVEEKDHASQVFLQWYITEQVEEEANVEDIVNRLKLADENGGALMMIDDKLSQRLPPTPATAQ</sequence>
<protein>
    <recommendedName>
        <fullName evidence="7">Ferritin</fullName>
        <ecNumber evidence="7">1.16.3.2</ecNumber>
    </recommendedName>
</protein>
<comment type="subcellular location">
    <subcellularLocation>
        <location evidence="7">Cytoplasm</location>
    </subcellularLocation>
</comment>
<dbReference type="CDD" id="cd01055">
    <property type="entry name" value="Nonheme_Ferritin"/>
    <property type="match status" value="1"/>
</dbReference>
<comment type="function">
    <text evidence="7">Iron-storage protein.</text>
</comment>
<dbReference type="GO" id="GO:0008199">
    <property type="term" value="F:ferric iron binding"/>
    <property type="evidence" value="ECO:0007669"/>
    <property type="project" value="InterPro"/>
</dbReference>
<dbReference type="PANTHER" id="PTHR11431:SF127">
    <property type="entry name" value="BACTERIAL NON-HEME FERRITIN"/>
    <property type="match status" value="1"/>
</dbReference>
<evidence type="ECO:0000259" key="8">
    <source>
        <dbReference type="PROSITE" id="PS50905"/>
    </source>
</evidence>
<dbReference type="GO" id="GO:0042802">
    <property type="term" value="F:identical protein binding"/>
    <property type="evidence" value="ECO:0007669"/>
    <property type="project" value="UniProtKB-ARBA"/>
</dbReference>
<accession>A0A6P1MB06</accession>
<feature type="binding site" evidence="6">
    <location>
        <position position="94"/>
    </location>
    <ligand>
        <name>Fe cation</name>
        <dbReference type="ChEBI" id="CHEBI:24875"/>
        <label>1</label>
    </ligand>
</feature>
<dbReference type="GO" id="GO:0006879">
    <property type="term" value="P:intracellular iron ion homeostasis"/>
    <property type="evidence" value="ECO:0007669"/>
    <property type="project" value="UniProtKB-KW"/>
</dbReference>
<dbReference type="GO" id="GO:0006826">
    <property type="term" value="P:iron ion transport"/>
    <property type="evidence" value="ECO:0007669"/>
    <property type="project" value="InterPro"/>
</dbReference>
<dbReference type="Gene3D" id="1.20.1260.10">
    <property type="match status" value="1"/>
</dbReference>
<dbReference type="AlphaFoldDB" id="A0A6P1MB06"/>
<evidence type="ECO:0000256" key="6">
    <source>
        <dbReference type="PIRSR" id="PIRSR601519-1"/>
    </source>
</evidence>
<dbReference type="PROSITE" id="PS50905">
    <property type="entry name" value="FERRITIN_LIKE"/>
    <property type="match status" value="1"/>
</dbReference>
<evidence type="ECO:0000256" key="4">
    <source>
        <dbReference type="ARBA" id="ARBA00023002"/>
    </source>
</evidence>
<reference evidence="9 10" key="1">
    <citation type="submission" date="2020-01" db="EMBL/GenBank/DDBJ databases">
        <title>Ponticoccus aerotolerans gen. nov., sp. nov., an anaerobic bacterium and proposal of Ponticoccusceae fam. nov., Ponticoccusles ord. nov. and Ponticoccuse classis nov. in the phylum Kiritimatiellaeota.</title>
        <authorList>
            <person name="Zhou L.Y."/>
            <person name="Du Z.J."/>
        </authorList>
    </citation>
    <scope>NUCLEOTIDE SEQUENCE [LARGE SCALE GENOMIC DNA]</scope>
    <source>
        <strain evidence="9 10">S-5007</strain>
    </source>
</reference>
<dbReference type="InterPro" id="IPR041719">
    <property type="entry name" value="Ferritin_prok"/>
</dbReference>
<keyword evidence="2 7" id="KW-0409">Iron storage</keyword>
<evidence type="ECO:0000313" key="9">
    <source>
        <dbReference type="EMBL" id="QHI69724.1"/>
    </source>
</evidence>
<comment type="similarity">
    <text evidence="1 7">Belongs to the ferritin family. Prokaryotic subfamily.</text>
</comment>
<dbReference type="PANTHER" id="PTHR11431">
    <property type="entry name" value="FERRITIN"/>
    <property type="match status" value="1"/>
</dbReference>
<dbReference type="RefSeq" id="WP_160628906.1">
    <property type="nucleotide sequence ID" value="NZ_CP047593.1"/>
</dbReference>
<evidence type="ECO:0000256" key="5">
    <source>
        <dbReference type="ARBA" id="ARBA00023004"/>
    </source>
</evidence>
<dbReference type="GO" id="GO:0008198">
    <property type="term" value="F:ferrous iron binding"/>
    <property type="evidence" value="ECO:0007669"/>
    <property type="project" value="TreeGrafter"/>
</dbReference>
<evidence type="ECO:0000256" key="7">
    <source>
        <dbReference type="RuleBase" id="RU361145"/>
    </source>
</evidence>
<feature type="binding site" evidence="6">
    <location>
        <position position="50"/>
    </location>
    <ligand>
        <name>Fe cation</name>
        <dbReference type="ChEBI" id="CHEBI:24875"/>
        <label>1</label>
    </ligand>
</feature>
<organism evidence="9 10">
    <name type="scientific">Tichowtungia aerotolerans</name>
    <dbReference type="NCBI Taxonomy" id="2697043"/>
    <lineage>
        <taxon>Bacteria</taxon>
        <taxon>Pseudomonadati</taxon>
        <taxon>Kiritimatiellota</taxon>
        <taxon>Tichowtungiia</taxon>
        <taxon>Tichowtungiales</taxon>
        <taxon>Tichowtungiaceae</taxon>
        <taxon>Tichowtungia</taxon>
    </lineage>
</organism>
<evidence type="ECO:0000256" key="2">
    <source>
        <dbReference type="ARBA" id="ARBA00022434"/>
    </source>
</evidence>
<dbReference type="GO" id="GO:0005829">
    <property type="term" value="C:cytosol"/>
    <property type="evidence" value="ECO:0007669"/>
    <property type="project" value="TreeGrafter"/>
</dbReference>